<evidence type="ECO:0000313" key="3">
    <source>
        <dbReference type="Proteomes" id="UP000595448"/>
    </source>
</evidence>
<accession>A0ABX7BK94</accession>
<keyword evidence="1" id="KW-0732">Signal</keyword>
<evidence type="ECO:0008006" key="4">
    <source>
        <dbReference type="Google" id="ProtNLM"/>
    </source>
</evidence>
<dbReference type="RefSeq" id="WP_201101475.1">
    <property type="nucleotide sequence ID" value="NZ_CP067977.1"/>
</dbReference>
<dbReference type="EMBL" id="CP067977">
    <property type="protein sequence ID" value="QQQ17268.1"/>
    <property type="molecule type" value="Genomic_DNA"/>
</dbReference>
<reference evidence="2 3" key="1">
    <citation type="submission" date="2021-01" db="EMBL/GenBank/DDBJ databases">
        <title>Brevundimonas vitis sp. nov., an bacterium isolated from grape (Vitis vinifera).</title>
        <authorList>
            <person name="Jiang L."/>
            <person name="Lee J."/>
        </authorList>
    </citation>
    <scope>NUCLEOTIDE SEQUENCE [LARGE SCALE GENOMIC DNA]</scope>
    <source>
        <strain evidence="2 3">GRTSA-9</strain>
    </source>
</reference>
<organism evidence="2 3">
    <name type="scientific">Brevundimonas vitisensis</name>
    <dbReference type="NCBI Taxonomy" id="2800818"/>
    <lineage>
        <taxon>Bacteria</taxon>
        <taxon>Pseudomonadati</taxon>
        <taxon>Pseudomonadota</taxon>
        <taxon>Alphaproteobacteria</taxon>
        <taxon>Caulobacterales</taxon>
        <taxon>Caulobacteraceae</taxon>
        <taxon>Brevundimonas</taxon>
    </lineage>
</organism>
<keyword evidence="3" id="KW-1185">Reference proteome</keyword>
<protein>
    <recommendedName>
        <fullName evidence="4">Lipoprotein</fullName>
    </recommendedName>
</protein>
<evidence type="ECO:0000313" key="2">
    <source>
        <dbReference type="EMBL" id="QQQ17268.1"/>
    </source>
</evidence>
<feature type="signal peptide" evidence="1">
    <location>
        <begin position="1"/>
        <end position="20"/>
    </location>
</feature>
<sequence>MRLILSAFATLALLSACSAAEDTPPATDVGPAPMMLGELDLNQPFHALGTEPFWGIQVTRENIVYEGVDRAQQRTRNPGVVVQGSTATYTATTDQGNALEITLTATDCSDGMSDRVYPVTARVRLGEETLLGCAASVMAMSEHEGQDAGRIVETKPAQP</sequence>
<name>A0ABX7BK94_9CAUL</name>
<feature type="chain" id="PRO_5046484107" description="Lipoprotein" evidence="1">
    <location>
        <begin position="21"/>
        <end position="159"/>
    </location>
</feature>
<proteinExistence type="predicted"/>
<evidence type="ECO:0000256" key="1">
    <source>
        <dbReference type="SAM" id="SignalP"/>
    </source>
</evidence>
<dbReference type="PROSITE" id="PS51257">
    <property type="entry name" value="PROKAR_LIPOPROTEIN"/>
    <property type="match status" value="1"/>
</dbReference>
<dbReference type="Proteomes" id="UP000595448">
    <property type="component" value="Chromosome"/>
</dbReference>
<gene>
    <name evidence="2" type="ORF">JIP62_07785</name>
</gene>